<dbReference type="OrthoDB" id="212302at2157"/>
<evidence type="ECO:0000313" key="2">
    <source>
        <dbReference type="EMBL" id="SFR30724.1"/>
    </source>
</evidence>
<dbReference type="STRING" id="35743.SAMN04487937_0552"/>
<dbReference type="Proteomes" id="UP000198932">
    <property type="component" value="Unassembled WGS sequence"/>
</dbReference>
<dbReference type="CDD" id="cd04301">
    <property type="entry name" value="NAT_SF"/>
    <property type="match status" value="1"/>
</dbReference>
<proteinExistence type="predicted"/>
<accession>A0A1I6FLJ4</accession>
<reference evidence="3" key="1">
    <citation type="submission" date="2016-10" db="EMBL/GenBank/DDBJ databases">
        <authorList>
            <person name="Varghese N."/>
            <person name="Submissions S."/>
        </authorList>
    </citation>
    <scope>NUCLEOTIDE SEQUENCE [LARGE SCALE GENOMIC DNA]</scope>
    <source>
        <strain evidence="3">RD 26</strain>
    </source>
</reference>
<dbReference type="Pfam" id="PF17668">
    <property type="entry name" value="Acetyltransf_17"/>
    <property type="match status" value="1"/>
</dbReference>
<dbReference type="PANTHER" id="PTHR37817:SF1">
    <property type="entry name" value="N-ACETYLTRANSFERASE EIS"/>
    <property type="match status" value="1"/>
</dbReference>
<dbReference type="InterPro" id="IPR016181">
    <property type="entry name" value="Acyl_CoA_acyltransferase"/>
</dbReference>
<protein>
    <submittedName>
        <fullName evidence="2">Predicted acetyltransferase</fullName>
    </submittedName>
</protein>
<dbReference type="InterPro" id="IPR051554">
    <property type="entry name" value="Acetyltransferase_Eis"/>
</dbReference>
<organism evidence="2 3">
    <name type="scientific">Halorubrum sodomense</name>
    <dbReference type="NCBI Taxonomy" id="35743"/>
    <lineage>
        <taxon>Archaea</taxon>
        <taxon>Methanobacteriati</taxon>
        <taxon>Methanobacteriota</taxon>
        <taxon>Stenosarchaea group</taxon>
        <taxon>Halobacteria</taxon>
        <taxon>Halobacteriales</taxon>
        <taxon>Haloferacaceae</taxon>
        <taxon>Halorubrum</taxon>
    </lineage>
</organism>
<dbReference type="GO" id="GO:0030649">
    <property type="term" value="P:aminoglycoside antibiotic catabolic process"/>
    <property type="evidence" value="ECO:0007669"/>
    <property type="project" value="TreeGrafter"/>
</dbReference>
<dbReference type="AlphaFoldDB" id="A0A1I6FLJ4"/>
<name>A0A1I6FLJ4_HALSD</name>
<dbReference type="Gene3D" id="3.40.630.30">
    <property type="match status" value="2"/>
</dbReference>
<dbReference type="PANTHER" id="PTHR37817">
    <property type="entry name" value="N-ACETYLTRANSFERASE EIS"/>
    <property type="match status" value="1"/>
</dbReference>
<dbReference type="SUPFAM" id="SSF55718">
    <property type="entry name" value="SCP-like"/>
    <property type="match status" value="1"/>
</dbReference>
<dbReference type="InterPro" id="IPR000182">
    <property type="entry name" value="GNAT_dom"/>
</dbReference>
<evidence type="ECO:0000259" key="1">
    <source>
        <dbReference type="PROSITE" id="PS51186"/>
    </source>
</evidence>
<dbReference type="SUPFAM" id="SSF55729">
    <property type="entry name" value="Acyl-CoA N-acyltransferases (Nat)"/>
    <property type="match status" value="1"/>
</dbReference>
<dbReference type="InterPro" id="IPR041380">
    <property type="entry name" value="Acetyltransf_17"/>
</dbReference>
<feature type="domain" description="N-acetyltransferase" evidence="1">
    <location>
        <begin position="4"/>
        <end position="149"/>
    </location>
</feature>
<sequence>MGDLDYRPFPEERDDEFRAFMRYAFSPEEGPYDPEEDDDDREHLGDYRGLFDGDDPVAVCGHHDFSLRIRGRDRDAAGLSAVASPPEHRRQGHIERLLRESLTEYRDDGVRFSVLWPFEHPFYRRYGWETVNRYRWVKAPPKQLAFAAEEGADPAGDDGTDEAGEFRRLGEDDHDAAADLLAATAERYDFTMARTEAWWRERTLRGWQTDPYVYGFERDGDLRALLSYTFEERDDGDGRAMVVSDAAVADPADWDRVFRFCRDHDSQVERVRLRLPVDVSVLDRVDDPRAVTEEVRAGPMFRLVDVADALTALAPDPDLDAAFTLAVDDPLVDWHGRPVRVTVSDGAVDAERVGAGEGSSAAAPDVTAGIGALSQLYAGYRGVDDLRAHAPFDVDDDAPDDLATDLAALFPPRRTFLREGF</sequence>
<evidence type="ECO:0000313" key="3">
    <source>
        <dbReference type="Proteomes" id="UP000198932"/>
    </source>
</evidence>
<dbReference type="GO" id="GO:0034069">
    <property type="term" value="F:aminoglycoside N-acetyltransferase activity"/>
    <property type="evidence" value="ECO:0007669"/>
    <property type="project" value="TreeGrafter"/>
</dbReference>
<keyword evidence="2" id="KW-0808">Transferase</keyword>
<dbReference type="Pfam" id="PF13530">
    <property type="entry name" value="SCP2_2"/>
    <property type="match status" value="1"/>
</dbReference>
<dbReference type="InterPro" id="IPR036527">
    <property type="entry name" value="SCP2_sterol-bd_dom_sf"/>
</dbReference>
<dbReference type="EMBL" id="FOYN01000001">
    <property type="protein sequence ID" value="SFR30724.1"/>
    <property type="molecule type" value="Genomic_DNA"/>
</dbReference>
<dbReference type="PROSITE" id="PS51186">
    <property type="entry name" value="GNAT"/>
    <property type="match status" value="1"/>
</dbReference>
<dbReference type="RefSeq" id="WP_092920054.1">
    <property type="nucleotide sequence ID" value="NZ_FOYN01000001.1"/>
</dbReference>
<keyword evidence="3" id="KW-1185">Reference proteome</keyword>
<dbReference type="Gene3D" id="3.30.1050.10">
    <property type="entry name" value="SCP2 sterol-binding domain"/>
    <property type="match status" value="1"/>
</dbReference>
<gene>
    <name evidence="2" type="ORF">SAMN04487937_0552</name>
</gene>
<dbReference type="InterPro" id="IPR025559">
    <property type="entry name" value="Eis_dom"/>
</dbReference>
<dbReference type="Pfam" id="PF13527">
    <property type="entry name" value="Acetyltransf_9"/>
    <property type="match status" value="1"/>
</dbReference>